<keyword evidence="2 4" id="KW-0339">Growth factor</keyword>
<dbReference type="GO" id="GO:0005615">
    <property type="term" value="C:extracellular space"/>
    <property type="evidence" value="ECO:0007669"/>
    <property type="project" value="TreeGrafter"/>
</dbReference>
<feature type="chain" id="PRO_5043495001" description="Platelet-derived growth factor (PDGF) family profile domain-containing protein" evidence="5">
    <location>
        <begin position="16"/>
        <end position="336"/>
    </location>
</feature>
<accession>A0AAV2RUQ1</accession>
<dbReference type="Gene3D" id="2.10.90.10">
    <property type="entry name" value="Cystine-knot cytokines"/>
    <property type="match status" value="1"/>
</dbReference>
<evidence type="ECO:0000256" key="2">
    <source>
        <dbReference type="ARBA" id="ARBA00023030"/>
    </source>
</evidence>
<evidence type="ECO:0000313" key="7">
    <source>
        <dbReference type="EMBL" id="CAL4139907.1"/>
    </source>
</evidence>
<dbReference type="GO" id="GO:0008083">
    <property type="term" value="F:growth factor activity"/>
    <property type="evidence" value="ECO:0007669"/>
    <property type="project" value="UniProtKB-KW"/>
</dbReference>
<evidence type="ECO:0000256" key="5">
    <source>
        <dbReference type="SAM" id="SignalP"/>
    </source>
</evidence>
<evidence type="ECO:0000256" key="1">
    <source>
        <dbReference type="ARBA" id="ARBA00006686"/>
    </source>
</evidence>
<keyword evidence="5" id="KW-0732">Signal</keyword>
<dbReference type="Pfam" id="PF00341">
    <property type="entry name" value="PDGF"/>
    <property type="match status" value="1"/>
</dbReference>
<name>A0AAV2RUQ1_MEGNR</name>
<evidence type="ECO:0000259" key="6">
    <source>
        <dbReference type="PROSITE" id="PS50278"/>
    </source>
</evidence>
<comment type="caution">
    <text evidence="7">The sequence shown here is derived from an EMBL/GenBank/DDBJ whole genome shotgun (WGS) entry which is preliminary data.</text>
</comment>
<protein>
    <recommendedName>
        <fullName evidence="6">Platelet-derived growth factor (PDGF) family profile domain-containing protein</fullName>
    </recommendedName>
</protein>
<dbReference type="Proteomes" id="UP001497623">
    <property type="component" value="Unassembled WGS sequence"/>
</dbReference>
<dbReference type="GO" id="GO:0008284">
    <property type="term" value="P:positive regulation of cell population proliferation"/>
    <property type="evidence" value="ECO:0007669"/>
    <property type="project" value="TreeGrafter"/>
</dbReference>
<reference evidence="7 8" key="1">
    <citation type="submission" date="2024-05" db="EMBL/GenBank/DDBJ databases">
        <authorList>
            <person name="Wallberg A."/>
        </authorList>
    </citation>
    <scope>NUCLEOTIDE SEQUENCE [LARGE SCALE GENOMIC DNA]</scope>
</reference>
<feature type="domain" description="Platelet-derived growth factor (PDGF) family profile" evidence="6">
    <location>
        <begin position="163"/>
        <end position="254"/>
    </location>
</feature>
<feature type="signal peptide" evidence="5">
    <location>
        <begin position="1"/>
        <end position="15"/>
    </location>
</feature>
<dbReference type="GO" id="GO:0070851">
    <property type="term" value="F:growth factor receptor binding"/>
    <property type="evidence" value="ECO:0007669"/>
    <property type="project" value="TreeGrafter"/>
</dbReference>
<dbReference type="SMART" id="SM00141">
    <property type="entry name" value="PDGF"/>
    <property type="match status" value="1"/>
</dbReference>
<dbReference type="SUPFAM" id="SSF57501">
    <property type="entry name" value="Cystine-knot cytokines"/>
    <property type="match status" value="1"/>
</dbReference>
<comment type="similarity">
    <text evidence="1 4">Belongs to the PDGF/VEGF growth factor family.</text>
</comment>
<dbReference type="PANTHER" id="PTHR11633">
    <property type="entry name" value="PLATELET-DERIVED GROWTH FACTOR"/>
    <property type="match status" value="1"/>
</dbReference>
<evidence type="ECO:0000256" key="3">
    <source>
        <dbReference type="ARBA" id="ARBA00023246"/>
    </source>
</evidence>
<dbReference type="GO" id="GO:0051781">
    <property type="term" value="P:positive regulation of cell division"/>
    <property type="evidence" value="ECO:0007669"/>
    <property type="project" value="UniProtKB-KW"/>
</dbReference>
<dbReference type="GO" id="GO:0016020">
    <property type="term" value="C:membrane"/>
    <property type="evidence" value="ECO:0007669"/>
    <property type="project" value="InterPro"/>
</dbReference>
<dbReference type="InterPro" id="IPR000072">
    <property type="entry name" value="PDGF/VEGF_dom"/>
</dbReference>
<keyword evidence="3" id="KW-0497">Mitogen</keyword>
<evidence type="ECO:0000256" key="4">
    <source>
        <dbReference type="RuleBase" id="RU003818"/>
    </source>
</evidence>
<sequence length="336" mass="37224">MNILLVLSVVGVVTCVPSGPQDATVLEEGDLIMPGVRSFRDLDSSVVFPSASNNPPNDIEVVLPVFPTGPLAEEEEGFVDLPEWMDIDLDKLSMEQLSLLNNAHNLTELTSLFGLTKEQHDRLDKETTLEEEDNGIGLRAGNFIGNAIEPDAASCKPDLEVVELEAPPSTLYLPQCVRLQRCGGCCTGNLLSCQPTKTEVVTLKVMKLQKKNYGSRTHRPSGGRSRRVRRGARASFSMITQVNHLGCSCQCRVQEHHCDMKIQHYKASECACVCKNRDEESKCIMKSSHYWDRRTCSCKCRRIQDCSTGEEFSQDTCSCVRSSRNSALDSRISDSS</sequence>
<organism evidence="7 8">
    <name type="scientific">Meganyctiphanes norvegica</name>
    <name type="common">Northern krill</name>
    <name type="synonym">Thysanopoda norvegica</name>
    <dbReference type="NCBI Taxonomy" id="48144"/>
    <lineage>
        <taxon>Eukaryota</taxon>
        <taxon>Metazoa</taxon>
        <taxon>Ecdysozoa</taxon>
        <taxon>Arthropoda</taxon>
        <taxon>Crustacea</taxon>
        <taxon>Multicrustacea</taxon>
        <taxon>Malacostraca</taxon>
        <taxon>Eumalacostraca</taxon>
        <taxon>Eucarida</taxon>
        <taxon>Euphausiacea</taxon>
        <taxon>Euphausiidae</taxon>
        <taxon>Meganyctiphanes</taxon>
    </lineage>
</organism>
<keyword evidence="8" id="KW-1185">Reference proteome</keyword>
<gene>
    <name evidence="7" type="ORF">MNOR_LOCUS28533</name>
</gene>
<proteinExistence type="inferred from homology"/>
<dbReference type="PROSITE" id="PS50278">
    <property type="entry name" value="PDGF_2"/>
    <property type="match status" value="1"/>
</dbReference>
<evidence type="ECO:0000313" key="8">
    <source>
        <dbReference type="Proteomes" id="UP001497623"/>
    </source>
</evidence>
<dbReference type="PANTHER" id="PTHR11633:SF1">
    <property type="entry name" value="LD28763P"/>
    <property type="match status" value="1"/>
</dbReference>
<dbReference type="InterPro" id="IPR029034">
    <property type="entry name" value="Cystine-knot_cytokine"/>
</dbReference>
<dbReference type="EMBL" id="CAXKWB010031632">
    <property type="protein sequence ID" value="CAL4139907.1"/>
    <property type="molecule type" value="Genomic_DNA"/>
</dbReference>
<dbReference type="AlphaFoldDB" id="A0AAV2RUQ1"/>